<sequence length="138" mass="15371">MIVLIVIMETTVVIGIFTFLVVFSVLTIYCASGVIRKVWIKLYPQQTIWSVSGQMNHENSTDNQRWPTHNSNVSVDSFILTESARMQQKDRVPPPPYSEISVELPSYEQAVCMTAPKSNTPAVHAASSSRTNQDPSPS</sequence>
<accession>A0A1Y1KHW8</accession>
<dbReference type="OrthoDB" id="6762088at2759"/>
<organism evidence="3">
    <name type="scientific">Photinus pyralis</name>
    <name type="common">Common eastern firefly</name>
    <name type="synonym">Lampyris pyralis</name>
    <dbReference type="NCBI Taxonomy" id="7054"/>
    <lineage>
        <taxon>Eukaryota</taxon>
        <taxon>Metazoa</taxon>
        <taxon>Ecdysozoa</taxon>
        <taxon>Arthropoda</taxon>
        <taxon>Hexapoda</taxon>
        <taxon>Insecta</taxon>
        <taxon>Pterygota</taxon>
        <taxon>Neoptera</taxon>
        <taxon>Endopterygota</taxon>
        <taxon>Coleoptera</taxon>
        <taxon>Polyphaga</taxon>
        <taxon>Elateriformia</taxon>
        <taxon>Elateroidea</taxon>
        <taxon>Lampyridae</taxon>
        <taxon>Lampyrinae</taxon>
        <taxon>Photinus</taxon>
    </lineage>
</organism>
<evidence type="ECO:0000256" key="2">
    <source>
        <dbReference type="SAM" id="Phobius"/>
    </source>
</evidence>
<protein>
    <submittedName>
        <fullName evidence="3">Uncharacterized protein</fullName>
    </submittedName>
</protein>
<feature type="region of interest" description="Disordered" evidence="1">
    <location>
        <begin position="118"/>
        <end position="138"/>
    </location>
</feature>
<dbReference type="GeneID" id="116182140"/>
<name>A0A1Y1KHW8_PHOPY</name>
<evidence type="ECO:0000256" key="1">
    <source>
        <dbReference type="SAM" id="MobiDB-lite"/>
    </source>
</evidence>
<keyword evidence="2" id="KW-1133">Transmembrane helix</keyword>
<dbReference type="KEGG" id="ppyr:116182140"/>
<feature type="transmembrane region" description="Helical" evidence="2">
    <location>
        <begin position="12"/>
        <end position="35"/>
    </location>
</feature>
<keyword evidence="2" id="KW-0812">Transmembrane</keyword>
<proteinExistence type="predicted"/>
<dbReference type="RefSeq" id="XP_031358495.1">
    <property type="nucleotide sequence ID" value="XM_031502635.1"/>
</dbReference>
<evidence type="ECO:0000313" key="3">
    <source>
        <dbReference type="EMBL" id="JAV59830.1"/>
    </source>
</evidence>
<dbReference type="EMBL" id="GEZM01086022">
    <property type="protein sequence ID" value="JAV59830.1"/>
    <property type="molecule type" value="Transcribed_RNA"/>
</dbReference>
<reference evidence="3" key="1">
    <citation type="journal article" date="2016" name="Sci. Rep.">
        <title>Molecular characterization of firefly nuptial gifts: a multi-omics approach sheds light on postcopulatory sexual selection.</title>
        <authorList>
            <person name="Al-Wathiqui N."/>
            <person name="Fallon T.R."/>
            <person name="South A."/>
            <person name="Weng J.K."/>
            <person name="Lewis S.M."/>
        </authorList>
    </citation>
    <scope>NUCLEOTIDE SEQUENCE</scope>
</reference>
<keyword evidence="2" id="KW-0472">Membrane</keyword>
<dbReference type="AlphaFoldDB" id="A0A1Y1KHW8"/>